<comment type="subcellular location">
    <subcellularLocation>
        <location evidence="1">Membrane</location>
        <topology evidence="1">Multi-pass membrane protein</topology>
    </subcellularLocation>
</comment>
<evidence type="ECO:0000256" key="6">
    <source>
        <dbReference type="SAM" id="MobiDB-lite"/>
    </source>
</evidence>
<feature type="transmembrane region" description="Helical" evidence="7">
    <location>
        <begin position="177"/>
        <end position="197"/>
    </location>
</feature>
<keyword evidence="5" id="KW-1015">Disulfide bond</keyword>
<dbReference type="CDD" id="cd00054">
    <property type="entry name" value="EGF_CA"/>
    <property type="match status" value="1"/>
</dbReference>
<sequence length="465" mass="50495">MHSHYQFSLPYNPSKLSSLLPPSPNSSSKPSYQAYSQTVSDNNNYLLPDPCQNKGECNSSFNSLECKCLPAFTGVFCETQLTTCRLQSPAEKSRRIAMVAAQSMSSLSLIICLCIVLIIFILLLRCSTQRIIHMGQEISLLIAHLIILFARTPTVGDAAAFCDDQANGNPTTLSPDLCRFVAVALHFLFTVHFAFLFLEGLNNYAVHTFVVNGKPLFGRFSNICMGILIPAIPVLATVLTHFKTYTHESTCWCNIHAINFIAEVAPAALLCAPAIVMNEAAGVGRFPHNPNSVKEHRSSAYASSRGAMLVIPLSFSAWFIGMMAVDKTSLSLYSVCSTLNLILGIVIVIAHTLGDDRARHLLGKVFCCFNCDKKPDTSPVKVSPFPAPKVPKPPKPIKAEIKPVDESPVQPKTPTAPPPPPPAAQSPPPPPPPAQPPQPPPQEEDIDPANIDIDRMIRNAIKPLG</sequence>
<evidence type="ECO:0000256" key="2">
    <source>
        <dbReference type="ARBA" id="ARBA00022692"/>
    </source>
</evidence>
<accession>A0A914V902</accession>
<evidence type="ECO:0000256" key="4">
    <source>
        <dbReference type="ARBA" id="ARBA00023136"/>
    </source>
</evidence>
<keyword evidence="3 7" id="KW-1133">Transmembrane helix</keyword>
<dbReference type="Pfam" id="PF00002">
    <property type="entry name" value="7tm_2"/>
    <property type="match status" value="1"/>
</dbReference>
<evidence type="ECO:0000313" key="9">
    <source>
        <dbReference type="Proteomes" id="UP000887566"/>
    </source>
</evidence>
<feature type="transmembrane region" description="Helical" evidence="7">
    <location>
        <begin position="306"/>
        <end position="325"/>
    </location>
</feature>
<dbReference type="PROSITE" id="PS00022">
    <property type="entry name" value="EGF_1"/>
    <property type="match status" value="1"/>
</dbReference>
<dbReference type="AlphaFoldDB" id="A0A914V902"/>
<dbReference type="PROSITE" id="PS50026">
    <property type="entry name" value="EGF_3"/>
    <property type="match status" value="1"/>
</dbReference>
<organism evidence="9 10">
    <name type="scientific">Plectus sambesii</name>
    <dbReference type="NCBI Taxonomy" id="2011161"/>
    <lineage>
        <taxon>Eukaryota</taxon>
        <taxon>Metazoa</taxon>
        <taxon>Ecdysozoa</taxon>
        <taxon>Nematoda</taxon>
        <taxon>Chromadorea</taxon>
        <taxon>Plectida</taxon>
        <taxon>Plectina</taxon>
        <taxon>Plectoidea</taxon>
        <taxon>Plectidae</taxon>
        <taxon>Plectus</taxon>
    </lineage>
</organism>
<evidence type="ECO:0000256" key="1">
    <source>
        <dbReference type="ARBA" id="ARBA00004141"/>
    </source>
</evidence>
<evidence type="ECO:0000313" key="10">
    <source>
        <dbReference type="WBParaSite" id="PSAMB.scaffold1657size28954.g14267.t1"/>
    </source>
</evidence>
<reference evidence="10" key="1">
    <citation type="submission" date="2022-11" db="UniProtKB">
        <authorList>
            <consortium name="WormBaseParasite"/>
        </authorList>
    </citation>
    <scope>IDENTIFICATION</scope>
</reference>
<dbReference type="GO" id="GO:0005886">
    <property type="term" value="C:plasma membrane"/>
    <property type="evidence" value="ECO:0007669"/>
    <property type="project" value="TreeGrafter"/>
</dbReference>
<dbReference type="Gene3D" id="1.20.1070.10">
    <property type="entry name" value="Rhodopsin 7-helix transmembrane proteins"/>
    <property type="match status" value="1"/>
</dbReference>
<feature type="transmembrane region" description="Helical" evidence="7">
    <location>
        <begin position="217"/>
        <end position="239"/>
    </location>
</feature>
<proteinExistence type="predicted"/>
<dbReference type="Gene3D" id="2.10.25.10">
    <property type="entry name" value="Laminin"/>
    <property type="match status" value="1"/>
</dbReference>
<evidence type="ECO:0000259" key="8">
    <source>
        <dbReference type="PROSITE" id="PS50026"/>
    </source>
</evidence>
<keyword evidence="4 7" id="KW-0472">Membrane</keyword>
<dbReference type="SUPFAM" id="SSF57196">
    <property type="entry name" value="EGF/Laminin"/>
    <property type="match status" value="1"/>
</dbReference>
<feature type="region of interest" description="Disordered" evidence="6">
    <location>
        <begin position="377"/>
        <end position="451"/>
    </location>
</feature>
<evidence type="ECO:0000256" key="5">
    <source>
        <dbReference type="PROSITE-ProRule" id="PRU00076"/>
    </source>
</evidence>
<keyword evidence="9" id="KW-1185">Reference proteome</keyword>
<dbReference type="Proteomes" id="UP000887566">
    <property type="component" value="Unplaced"/>
</dbReference>
<feature type="domain" description="EGF-like" evidence="8">
    <location>
        <begin position="42"/>
        <end position="78"/>
    </location>
</feature>
<dbReference type="PANTHER" id="PTHR12011:SF347">
    <property type="entry name" value="FI21270P1-RELATED"/>
    <property type="match status" value="1"/>
</dbReference>
<feature type="compositionally biased region" description="Pro residues" evidence="6">
    <location>
        <begin position="385"/>
        <end position="396"/>
    </location>
</feature>
<feature type="transmembrane region" description="Helical" evidence="7">
    <location>
        <begin position="331"/>
        <end position="354"/>
    </location>
</feature>
<name>A0A914V902_9BILA</name>
<dbReference type="InterPro" id="IPR000832">
    <property type="entry name" value="GPCR_2_secretin-like"/>
</dbReference>
<dbReference type="WBParaSite" id="PSAMB.scaffold1657size28954.g14267.t1">
    <property type="protein sequence ID" value="PSAMB.scaffold1657size28954.g14267.t1"/>
    <property type="gene ID" value="PSAMB.scaffold1657size28954.g14267"/>
</dbReference>
<dbReference type="PANTHER" id="PTHR12011">
    <property type="entry name" value="ADHESION G-PROTEIN COUPLED RECEPTOR"/>
    <property type="match status" value="1"/>
</dbReference>
<feature type="compositionally biased region" description="Pro residues" evidence="6">
    <location>
        <begin position="414"/>
        <end position="441"/>
    </location>
</feature>
<dbReference type="GO" id="GO:0004930">
    <property type="term" value="F:G protein-coupled receptor activity"/>
    <property type="evidence" value="ECO:0007669"/>
    <property type="project" value="InterPro"/>
</dbReference>
<keyword evidence="5" id="KW-0245">EGF-like domain</keyword>
<dbReference type="InterPro" id="IPR000742">
    <property type="entry name" value="EGF"/>
</dbReference>
<feature type="disulfide bond" evidence="5">
    <location>
        <begin position="68"/>
        <end position="77"/>
    </location>
</feature>
<comment type="caution">
    <text evidence="5">Lacks conserved residue(s) required for the propagation of feature annotation.</text>
</comment>
<keyword evidence="2 7" id="KW-0812">Transmembrane</keyword>
<evidence type="ECO:0000256" key="7">
    <source>
        <dbReference type="SAM" id="Phobius"/>
    </source>
</evidence>
<evidence type="ECO:0000256" key="3">
    <source>
        <dbReference type="ARBA" id="ARBA00022989"/>
    </source>
</evidence>
<protein>
    <submittedName>
        <fullName evidence="10">EGF-like domain-containing protein</fullName>
    </submittedName>
</protein>
<feature type="transmembrane region" description="Helical" evidence="7">
    <location>
        <begin position="104"/>
        <end position="124"/>
    </location>
</feature>